<sequence>MFAPRPRLTPQIGPHVWQADTLSPADWMIPVGQEDAAELAATVAALDGHRPAARGEVPLPRLAPTLAALAERLETGHGFALLRGFPVDRAQPEHAELALLILALQLGAVLPQEGAPVGRLAAAGADRGGSGGRFHADPCDVVGLLCLRQPPAGSSTLVAAGAAHNALMRLDRAALETLYQPLPQRLGGMVMRRAVFGAAGGAFVGRYERDAIEDAVAEHPLTPAQRAALDRLDAACEEPALPLTLETRAGDVLFYNPHLVWKRQAADGPEAGAALPREMLRLCLAAPSPRRLPVEAPEAPPGA</sequence>
<reference evidence="3" key="1">
    <citation type="submission" date="2022-04" db="EMBL/GenBank/DDBJ databases">
        <title>Roseomonas acroporae sp. nov., isolated from coral Acropora digitifera.</title>
        <authorList>
            <person name="Sun H."/>
        </authorList>
    </citation>
    <scope>NUCLEOTIDE SEQUENCE</scope>
    <source>
        <strain evidence="3">NAR14</strain>
    </source>
</reference>
<dbReference type="Gene3D" id="3.60.130.10">
    <property type="entry name" value="Clavaminate synthase-like"/>
    <property type="match status" value="1"/>
</dbReference>
<dbReference type="Pfam" id="PF02668">
    <property type="entry name" value="TauD"/>
    <property type="match status" value="1"/>
</dbReference>
<keyword evidence="4" id="KW-1185">Reference proteome</keyword>
<dbReference type="EMBL" id="JALPRX010000006">
    <property type="protein sequence ID" value="MCK8783005.1"/>
    <property type="molecule type" value="Genomic_DNA"/>
</dbReference>
<dbReference type="GO" id="GO:0016706">
    <property type="term" value="F:2-oxoglutarate-dependent dioxygenase activity"/>
    <property type="evidence" value="ECO:0007669"/>
    <property type="project" value="UniProtKB-ARBA"/>
</dbReference>
<name>A0A9X1Y689_9PROT</name>
<dbReference type="RefSeq" id="WP_248665133.1">
    <property type="nucleotide sequence ID" value="NZ_JALPRX010000006.1"/>
</dbReference>
<dbReference type="InterPro" id="IPR042098">
    <property type="entry name" value="TauD-like_sf"/>
</dbReference>
<feature type="domain" description="TauD/TfdA-like" evidence="2">
    <location>
        <begin position="53"/>
        <end position="260"/>
    </location>
</feature>
<accession>A0A9X1Y689</accession>
<organism evidence="3 4">
    <name type="scientific">Roseomonas acroporae</name>
    <dbReference type="NCBI Taxonomy" id="2937791"/>
    <lineage>
        <taxon>Bacteria</taxon>
        <taxon>Pseudomonadati</taxon>
        <taxon>Pseudomonadota</taxon>
        <taxon>Alphaproteobacteria</taxon>
        <taxon>Acetobacterales</taxon>
        <taxon>Roseomonadaceae</taxon>
        <taxon>Roseomonas</taxon>
    </lineage>
</organism>
<evidence type="ECO:0000313" key="4">
    <source>
        <dbReference type="Proteomes" id="UP001139516"/>
    </source>
</evidence>
<proteinExistence type="predicted"/>
<comment type="caution">
    <text evidence="3">The sequence shown here is derived from an EMBL/GenBank/DDBJ whole genome shotgun (WGS) entry which is preliminary data.</text>
</comment>
<evidence type="ECO:0000256" key="1">
    <source>
        <dbReference type="ARBA" id="ARBA00023002"/>
    </source>
</evidence>
<dbReference type="Proteomes" id="UP001139516">
    <property type="component" value="Unassembled WGS sequence"/>
</dbReference>
<evidence type="ECO:0000259" key="2">
    <source>
        <dbReference type="Pfam" id="PF02668"/>
    </source>
</evidence>
<dbReference type="AlphaFoldDB" id="A0A9X1Y689"/>
<protein>
    <submittedName>
        <fullName evidence="3">TauD/TfdA family dioxygenase</fullName>
    </submittedName>
</protein>
<keyword evidence="3" id="KW-0223">Dioxygenase</keyword>
<gene>
    <name evidence="3" type="ORF">M0638_01245</name>
</gene>
<dbReference type="SUPFAM" id="SSF51197">
    <property type="entry name" value="Clavaminate synthase-like"/>
    <property type="match status" value="1"/>
</dbReference>
<keyword evidence="1" id="KW-0560">Oxidoreductase</keyword>
<evidence type="ECO:0000313" key="3">
    <source>
        <dbReference type="EMBL" id="MCK8783005.1"/>
    </source>
</evidence>
<dbReference type="InterPro" id="IPR003819">
    <property type="entry name" value="TauD/TfdA-like"/>
</dbReference>